<evidence type="ECO:0000313" key="1">
    <source>
        <dbReference type="EMBL" id="GME26218.1"/>
    </source>
</evidence>
<sequence length="91" mass="10158">MTPTVAGYQAAYVHSPTVDPIGALRMQRACSLDTERRLYANRQQERACAAAADKQAPRKDSACCPKKGEEKKKRWETTVKFVDASPRGKEM</sequence>
<accession>A0ACB5S0D9</accession>
<evidence type="ECO:0000313" key="2">
    <source>
        <dbReference type="Proteomes" id="UP001165186"/>
    </source>
</evidence>
<keyword evidence="2" id="KW-1185">Reference proteome</keyword>
<reference evidence="1" key="1">
    <citation type="submission" date="2024-09" db="EMBL/GenBank/DDBJ databases">
        <title>Draft Genome Sequences of Neofusicoccum parvum.</title>
        <authorList>
            <person name="Ashida A."/>
            <person name="Camagna M."/>
            <person name="Tanaka A."/>
            <person name="Takemoto D."/>
        </authorList>
    </citation>
    <scope>NUCLEOTIDE SEQUENCE</scope>
    <source>
        <strain evidence="1">PPO83</strain>
    </source>
</reference>
<dbReference type="Proteomes" id="UP001165186">
    <property type="component" value="Unassembled WGS sequence"/>
</dbReference>
<name>A0ACB5S0D9_9PEZI</name>
<organism evidence="1 2">
    <name type="scientific">Neofusicoccum parvum</name>
    <dbReference type="NCBI Taxonomy" id="310453"/>
    <lineage>
        <taxon>Eukaryota</taxon>
        <taxon>Fungi</taxon>
        <taxon>Dikarya</taxon>
        <taxon>Ascomycota</taxon>
        <taxon>Pezizomycotina</taxon>
        <taxon>Dothideomycetes</taxon>
        <taxon>Dothideomycetes incertae sedis</taxon>
        <taxon>Botryosphaeriales</taxon>
        <taxon>Botryosphaeriaceae</taxon>
        <taxon>Neofusicoccum</taxon>
    </lineage>
</organism>
<comment type="caution">
    <text evidence="1">The sequence shown here is derived from an EMBL/GenBank/DDBJ whole genome shotgun (WGS) entry which is preliminary data.</text>
</comment>
<protein>
    <submittedName>
        <fullName evidence="1">Uncharacterized protein</fullName>
    </submittedName>
</protein>
<gene>
    <name evidence="1" type="primary">g4681</name>
    <name evidence="1" type="ORF">NpPPO83_00004681</name>
</gene>
<proteinExistence type="predicted"/>
<dbReference type="EMBL" id="BSXG01000026">
    <property type="protein sequence ID" value="GME26218.1"/>
    <property type="molecule type" value="Genomic_DNA"/>
</dbReference>